<name>A0A3N1PIZ0_9GAMM</name>
<sequence>MATDTELALPRAKDLAAFLRSRRESLDPKRLGLPQVGRRRTPGLRREEVAQLAEVSATWYTWLEQGRNVKASSKALEAITTALQCTAAEKRHVFRLAGQPEPSSPKAPCEKLCTANQLMLDKLDPLPAMVQNARFDILGFNQAYCDLTRVNLGEVPVEERNCIYLALTNRTWRQSIVDEQDVLPRLVAFFRANMASHFDDPLWQQQLAKFMAASDEFGALWQRQDVECVSNLQKRYFHPQAGEIVLQQSNWWSAPRDGERLLVYVPVDDASREALAAITPRG</sequence>
<accession>A0A3N1PIZ0</accession>
<comment type="caution">
    <text evidence="2">The sequence shown here is derived from an EMBL/GenBank/DDBJ whole genome shotgun (WGS) entry which is preliminary data.</text>
</comment>
<feature type="domain" description="HTH cro/C1-type" evidence="1">
    <location>
        <begin position="18"/>
        <end position="90"/>
    </location>
</feature>
<dbReference type="EMBL" id="RJUL01000003">
    <property type="protein sequence ID" value="ROQ28595.1"/>
    <property type="molecule type" value="Genomic_DNA"/>
</dbReference>
<dbReference type="Gene3D" id="1.10.260.40">
    <property type="entry name" value="lambda repressor-like DNA-binding domains"/>
    <property type="match status" value="1"/>
</dbReference>
<dbReference type="STRING" id="584787.GCA_001247655_00234"/>
<dbReference type="Pfam" id="PF17765">
    <property type="entry name" value="MLTR_LBD"/>
    <property type="match status" value="1"/>
</dbReference>
<dbReference type="GO" id="GO:0003677">
    <property type="term" value="F:DNA binding"/>
    <property type="evidence" value="ECO:0007669"/>
    <property type="project" value="InterPro"/>
</dbReference>
<dbReference type="InterPro" id="IPR041413">
    <property type="entry name" value="MLTR_LBD"/>
</dbReference>
<dbReference type="Pfam" id="PF13560">
    <property type="entry name" value="HTH_31"/>
    <property type="match status" value="1"/>
</dbReference>
<organism evidence="2 3">
    <name type="scientific">Gallaecimonas pentaromativorans</name>
    <dbReference type="NCBI Taxonomy" id="584787"/>
    <lineage>
        <taxon>Bacteria</taxon>
        <taxon>Pseudomonadati</taxon>
        <taxon>Pseudomonadota</taxon>
        <taxon>Gammaproteobacteria</taxon>
        <taxon>Enterobacterales</taxon>
        <taxon>Gallaecimonadaceae</taxon>
        <taxon>Gallaecimonas</taxon>
    </lineage>
</organism>
<reference evidence="2 3" key="1">
    <citation type="submission" date="2018-11" db="EMBL/GenBank/DDBJ databases">
        <title>Genomic Encyclopedia of Type Strains, Phase IV (KMG-IV): sequencing the most valuable type-strain genomes for metagenomic binning, comparative biology and taxonomic classification.</title>
        <authorList>
            <person name="Goeker M."/>
        </authorList>
    </citation>
    <scope>NUCLEOTIDE SEQUENCE [LARGE SCALE GENOMIC DNA]</scope>
    <source>
        <strain evidence="2 3">DSM 21945</strain>
    </source>
</reference>
<dbReference type="PANTHER" id="PTHR35010:SF2">
    <property type="entry name" value="BLL4672 PROTEIN"/>
    <property type="match status" value="1"/>
</dbReference>
<keyword evidence="3" id="KW-1185">Reference proteome</keyword>
<dbReference type="Gene3D" id="3.30.450.180">
    <property type="match status" value="1"/>
</dbReference>
<dbReference type="CDD" id="cd00093">
    <property type="entry name" value="HTH_XRE"/>
    <property type="match status" value="1"/>
</dbReference>
<proteinExistence type="predicted"/>
<dbReference type="InterPro" id="IPR001387">
    <property type="entry name" value="Cro/C1-type_HTH"/>
</dbReference>
<gene>
    <name evidence="2" type="ORF">EDC28_103188</name>
</gene>
<dbReference type="SUPFAM" id="SSF47413">
    <property type="entry name" value="lambda repressor-like DNA-binding domains"/>
    <property type="match status" value="1"/>
</dbReference>
<dbReference type="RefSeq" id="WP_050657308.1">
    <property type="nucleotide sequence ID" value="NZ_JBLXAC010000001.1"/>
</dbReference>
<dbReference type="AlphaFoldDB" id="A0A3N1PIZ0"/>
<evidence type="ECO:0000313" key="2">
    <source>
        <dbReference type="EMBL" id="ROQ28595.1"/>
    </source>
</evidence>
<evidence type="ECO:0000313" key="3">
    <source>
        <dbReference type="Proteomes" id="UP000268033"/>
    </source>
</evidence>
<dbReference type="Proteomes" id="UP000268033">
    <property type="component" value="Unassembled WGS sequence"/>
</dbReference>
<dbReference type="PANTHER" id="PTHR35010">
    <property type="entry name" value="BLL4672 PROTEIN-RELATED"/>
    <property type="match status" value="1"/>
</dbReference>
<protein>
    <submittedName>
        <fullName evidence="2">Helix-turn-helix protein</fullName>
    </submittedName>
</protein>
<evidence type="ECO:0000259" key="1">
    <source>
        <dbReference type="SMART" id="SM00530"/>
    </source>
</evidence>
<dbReference type="OrthoDB" id="5346389at2"/>
<dbReference type="SMART" id="SM00530">
    <property type="entry name" value="HTH_XRE"/>
    <property type="match status" value="1"/>
</dbReference>
<dbReference type="InterPro" id="IPR010982">
    <property type="entry name" value="Lambda_DNA-bd_dom_sf"/>
</dbReference>